<proteinExistence type="predicted"/>
<dbReference type="Proteomes" id="UP000242414">
    <property type="component" value="Unassembled WGS sequence"/>
</dbReference>
<dbReference type="AlphaFoldDB" id="A0A1X0QPX9"/>
<evidence type="ECO:0000313" key="1">
    <source>
        <dbReference type="EMBL" id="ORE01809.1"/>
    </source>
</evidence>
<protein>
    <submittedName>
        <fullName evidence="1">Uncharacterized protein</fullName>
    </submittedName>
</protein>
<dbReference type="EMBL" id="KV922096">
    <property type="protein sequence ID" value="ORE01809.1"/>
    <property type="molecule type" value="Genomic_DNA"/>
</dbReference>
<reference evidence="1" key="1">
    <citation type="journal article" date="2016" name="Proc. Natl. Acad. Sci. U.S.A.">
        <title>Lipid metabolic changes in an early divergent fungus govern the establishment of a mutualistic symbiosis with endobacteria.</title>
        <authorList>
            <person name="Lastovetsky O.A."/>
            <person name="Gaspar M.L."/>
            <person name="Mondo S.J."/>
            <person name="LaButti K.M."/>
            <person name="Sandor L."/>
            <person name="Grigoriev I.V."/>
            <person name="Henry S.A."/>
            <person name="Pawlowska T.E."/>
        </authorList>
    </citation>
    <scope>NUCLEOTIDE SEQUENCE [LARGE SCALE GENOMIC DNA]</scope>
    <source>
        <strain evidence="1">ATCC 52814</strain>
    </source>
</reference>
<accession>A0A1X0QPX9</accession>
<name>A0A1X0QPX9_RHIZD</name>
<gene>
    <name evidence="1" type="ORF">BCV72DRAFT_309693</name>
</gene>
<dbReference type="VEuPathDB" id="FungiDB:BCV72DRAFT_309693"/>
<sequence>MLLLVDFVQKQVFYRVPYSHRIFTRYTSTNYQLNCALKLFHLARHRYADDVALIIERSNVVDLLRQCENHIAQIQLHTLYDQPLPRETIFAYPVVPFKPDGHLDLEELIQRNTHKTLATMNMLSSVGVNPSGFSKLLCTRFYAYIVRPQLVYGNGYDLV</sequence>
<organism evidence="1">
    <name type="scientific">Rhizopus microsporus var. microsporus</name>
    <dbReference type="NCBI Taxonomy" id="86635"/>
    <lineage>
        <taxon>Eukaryota</taxon>
        <taxon>Fungi</taxon>
        <taxon>Fungi incertae sedis</taxon>
        <taxon>Mucoromycota</taxon>
        <taxon>Mucoromycotina</taxon>
        <taxon>Mucoromycetes</taxon>
        <taxon>Mucorales</taxon>
        <taxon>Mucorineae</taxon>
        <taxon>Rhizopodaceae</taxon>
        <taxon>Rhizopus</taxon>
    </lineage>
</organism>